<dbReference type="PANTHER" id="PTHR11835">
    <property type="entry name" value="DECARBOXYLATING DEHYDROGENASES-ISOCITRATE, ISOPROPYLMALATE, TARTRATE"/>
    <property type="match status" value="1"/>
</dbReference>
<keyword evidence="2" id="KW-0560">Oxidoreductase</keyword>
<organism evidence="4 5">
    <name type="scientific">Pseudonocardia eucalypti</name>
    <dbReference type="NCBI Taxonomy" id="648755"/>
    <lineage>
        <taxon>Bacteria</taxon>
        <taxon>Bacillati</taxon>
        <taxon>Actinomycetota</taxon>
        <taxon>Actinomycetes</taxon>
        <taxon>Pseudonocardiales</taxon>
        <taxon>Pseudonocardiaceae</taxon>
        <taxon>Pseudonocardia</taxon>
    </lineage>
</organism>
<dbReference type="Proteomes" id="UP001428817">
    <property type="component" value="Unassembled WGS sequence"/>
</dbReference>
<evidence type="ECO:0000313" key="5">
    <source>
        <dbReference type="Proteomes" id="UP001428817"/>
    </source>
</evidence>
<dbReference type="SMART" id="SM01329">
    <property type="entry name" value="Iso_dh"/>
    <property type="match status" value="1"/>
</dbReference>
<comment type="caution">
    <text evidence="4">The sequence shown here is derived from an EMBL/GenBank/DDBJ whole genome shotgun (WGS) entry which is preliminary data.</text>
</comment>
<evidence type="ECO:0000313" key="4">
    <source>
        <dbReference type="EMBL" id="GAA5157548.1"/>
    </source>
</evidence>
<sequence length="366" mass="37892">MSHRLILLPGDGIGPEVTAAARKVLDASGAELDWEVHEVGQLALAAGARAPLPAHVVDAIAECGVALKGSITTPPDRSIPSVNIALRRELDLFANARHIRRLPGAPGLHDDVDLIIVREATEDVYAGVEYPSGSPAARELADFVRARGGVLPGEAAVALKVTSPGGARRAFEFAADYAERLGRHRLTAVHKATVLPGTDGLFVEVGRDVVAGRPGLDFDSMAVDAMAAHLVERPGELDMLVAPCQYGDILADLGGALVGGIGMVPGVNFGGTHVGGVSVFEAAHGSAPRQAGRNRANPVAMILSGVLALRHLGEDEAATRVEDAVGAVLTAGCFRTYDLTPGRTGLGSVGTEEFAMAVVRAIQDDC</sequence>
<dbReference type="RefSeq" id="WP_185059302.1">
    <property type="nucleotide sequence ID" value="NZ_BAABJP010000015.1"/>
</dbReference>
<gene>
    <name evidence="4" type="ORF">GCM10023321_35950</name>
</gene>
<protein>
    <submittedName>
        <fullName evidence="4">Isocitrate/isopropylmalate dehydrogenase family protein</fullName>
    </submittedName>
</protein>
<dbReference type="EMBL" id="BAABJP010000015">
    <property type="protein sequence ID" value="GAA5157548.1"/>
    <property type="molecule type" value="Genomic_DNA"/>
</dbReference>
<dbReference type="Pfam" id="PF00180">
    <property type="entry name" value="Iso_dh"/>
    <property type="match status" value="1"/>
</dbReference>
<accession>A0ABP9Q875</accession>
<proteinExistence type="inferred from homology"/>
<evidence type="ECO:0000259" key="3">
    <source>
        <dbReference type="SMART" id="SM01329"/>
    </source>
</evidence>
<name>A0ABP9Q875_9PSEU</name>
<reference evidence="5" key="1">
    <citation type="journal article" date="2019" name="Int. J. Syst. Evol. Microbiol.">
        <title>The Global Catalogue of Microorganisms (GCM) 10K type strain sequencing project: providing services to taxonomists for standard genome sequencing and annotation.</title>
        <authorList>
            <consortium name="The Broad Institute Genomics Platform"/>
            <consortium name="The Broad Institute Genome Sequencing Center for Infectious Disease"/>
            <person name="Wu L."/>
            <person name="Ma J."/>
        </authorList>
    </citation>
    <scope>NUCLEOTIDE SEQUENCE [LARGE SCALE GENOMIC DNA]</scope>
    <source>
        <strain evidence="5">JCM 18303</strain>
    </source>
</reference>
<keyword evidence="5" id="KW-1185">Reference proteome</keyword>
<comment type="similarity">
    <text evidence="1">Belongs to the isocitrate and isopropylmalate dehydrogenases family.</text>
</comment>
<dbReference type="InterPro" id="IPR024084">
    <property type="entry name" value="IsoPropMal-DH-like_dom"/>
</dbReference>
<feature type="domain" description="Isopropylmalate dehydrogenase-like" evidence="3">
    <location>
        <begin position="4"/>
        <end position="358"/>
    </location>
</feature>
<dbReference type="SUPFAM" id="SSF53659">
    <property type="entry name" value="Isocitrate/Isopropylmalate dehydrogenase-like"/>
    <property type="match status" value="1"/>
</dbReference>
<dbReference type="PANTHER" id="PTHR11835:SF34">
    <property type="entry name" value="ISOCITRATE DEHYDROGENASE [NAD] SUBUNIT ALPHA, MITOCHONDRIAL"/>
    <property type="match status" value="1"/>
</dbReference>
<evidence type="ECO:0000256" key="2">
    <source>
        <dbReference type="ARBA" id="ARBA00023002"/>
    </source>
</evidence>
<dbReference type="Gene3D" id="3.40.718.10">
    <property type="entry name" value="Isopropylmalate Dehydrogenase"/>
    <property type="match status" value="1"/>
</dbReference>
<evidence type="ECO:0000256" key="1">
    <source>
        <dbReference type="ARBA" id="ARBA00007769"/>
    </source>
</evidence>